<dbReference type="Proteomes" id="UP000184038">
    <property type="component" value="Unassembled WGS sequence"/>
</dbReference>
<dbReference type="AlphaFoldDB" id="A0A1M7KJM4"/>
<dbReference type="EMBL" id="FRCP01000014">
    <property type="protein sequence ID" value="SHM65545.1"/>
    <property type="molecule type" value="Genomic_DNA"/>
</dbReference>
<proteinExistence type="predicted"/>
<reference evidence="1 2" key="1">
    <citation type="submission" date="2016-11" db="EMBL/GenBank/DDBJ databases">
        <authorList>
            <person name="Jaros S."/>
            <person name="Januszkiewicz K."/>
            <person name="Wedrychowicz H."/>
        </authorList>
    </citation>
    <scope>NUCLEOTIDE SEQUENCE [LARGE SCALE GENOMIC DNA]</scope>
    <source>
        <strain evidence="1 2">DSM 15930</strain>
    </source>
</reference>
<dbReference type="RefSeq" id="WP_073288681.1">
    <property type="nucleotide sequence ID" value="NZ_FRCP01000014.1"/>
</dbReference>
<organism evidence="1 2">
    <name type="scientific">Anaerosporobacter mobilis DSM 15930</name>
    <dbReference type="NCBI Taxonomy" id="1120996"/>
    <lineage>
        <taxon>Bacteria</taxon>
        <taxon>Bacillati</taxon>
        <taxon>Bacillota</taxon>
        <taxon>Clostridia</taxon>
        <taxon>Lachnospirales</taxon>
        <taxon>Lachnospiraceae</taxon>
        <taxon>Anaerosporobacter</taxon>
    </lineage>
</organism>
<evidence type="ECO:0000313" key="2">
    <source>
        <dbReference type="Proteomes" id="UP000184038"/>
    </source>
</evidence>
<name>A0A1M7KJM4_9FIRM</name>
<keyword evidence="2" id="KW-1185">Reference proteome</keyword>
<sequence length="71" mass="8038">MSNVAFFNLYQGEHVTKSGDINKTFQVSCTTVNGEDFTPDDVDKEYNRMIQAGAKAVIPPYRCTLWDENCL</sequence>
<evidence type="ECO:0000313" key="1">
    <source>
        <dbReference type="EMBL" id="SHM65545.1"/>
    </source>
</evidence>
<gene>
    <name evidence="1" type="ORF">SAMN02746066_02756</name>
</gene>
<protein>
    <submittedName>
        <fullName evidence="1">Uncharacterized protein</fullName>
    </submittedName>
</protein>
<accession>A0A1M7KJM4</accession>